<keyword evidence="1" id="KW-0812">Transmembrane</keyword>
<keyword evidence="3" id="KW-1185">Reference proteome</keyword>
<protein>
    <submittedName>
        <fullName evidence="2">ICE2-domain-containing protein</fullName>
    </submittedName>
</protein>
<dbReference type="PANTHER" id="PTHR31726:SF2">
    <property type="entry name" value="PROTEIN ICE2"/>
    <property type="match status" value="1"/>
</dbReference>
<evidence type="ECO:0000256" key="1">
    <source>
        <dbReference type="SAM" id="Phobius"/>
    </source>
</evidence>
<dbReference type="InterPro" id="IPR013635">
    <property type="entry name" value="Ice2"/>
</dbReference>
<proteinExistence type="predicted"/>
<dbReference type="Pfam" id="PF08426">
    <property type="entry name" value="ICE2"/>
    <property type="match status" value="1"/>
</dbReference>
<feature type="transmembrane region" description="Helical" evidence="1">
    <location>
        <begin position="172"/>
        <end position="193"/>
    </location>
</feature>
<keyword evidence="1" id="KW-0472">Membrane</keyword>
<evidence type="ECO:0000313" key="3">
    <source>
        <dbReference type="Proteomes" id="UP000800235"/>
    </source>
</evidence>
<feature type="transmembrane region" description="Helical" evidence="1">
    <location>
        <begin position="232"/>
        <end position="249"/>
    </location>
</feature>
<dbReference type="AlphaFoldDB" id="A0A9P4NTK5"/>
<name>A0A9P4NTK5_9PEZI</name>
<organism evidence="2 3">
    <name type="scientific">Tothia fuscella</name>
    <dbReference type="NCBI Taxonomy" id="1048955"/>
    <lineage>
        <taxon>Eukaryota</taxon>
        <taxon>Fungi</taxon>
        <taxon>Dikarya</taxon>
        <taxon>Ascomycota</taxon>
        <taxon>Pezizomycotina</taxon>
        <taxon>Dothideomycetes</taxon>
        <taxon>Pleosporomycetidae</taxon>
        <taxon>Venturiales</taxon>
        <taxon>Cylindrosympodiaceae</taxon>
        <taxon>Tothia</taxon>
    </lineage>
</organism>
<feature type="transmembrane region" description="Helical" evidence="1">
    <location>
        <begin position="298"/>
        <end position="319"/>
    </location>
</feature>
<dbReference type="GO" id="GO:0032541">
    <property type="term" value="C:cortical endoplasmic reticulum"/>
    <property type="evidence" value="ECO:0007669"/>
    <property type="project" value="TreeGrafter"/>
</dbReference>
<dbReference type="GO" id="GO:0000921">
    <property type="term" value="P:septin ring assembly"/>
    <property type="evidence" value="ECO:0007669"/>
    <property type="project" value="TreeGrafter"/>
</dbReference>
<dbReference type="Proteomes" id="UP000800235">
    <property type="component" value="Unassembled WGS sequence"/>
</dbReference>
<dbReference type="GO" id="GO:0048309">
    <property type="term" value="P:endoplasmic reticulum inheritance"/>
    <property type="evidence" value="ECO:0007669"/>
    <property type="project" value="TreeGrafter"/>
</dbReference>
<feature type="transmembrane region" description="Helical" evidence="1">
    <location>
        <begin position="205"/>
        <end position="225"/>
    </location>
</feature>
<dbReference type="GO" id="GO:0097038">
    <property type="term" value="C:perinuclear endoplasmic reticulum"/>
    <property type="evidence" value="ECO:0007669"/>
    <property type="project" value="TreeGrafter"/>
</dbReference>
<comment type="caution">
    <text evidence="2">The sequence shown here is derived from an EMBL/GenBank/DDBJ whole genome shotgun (WGS) entry which is preliminary data.</text>
</comment>
<dbReference type="PANTHER" id="PTHR31726">
    <property type="entry name" value="PROTEIN ICE2"/>
    <property type="match status" value="1"/>
</dbReference>
<feature type="transmembrane region" description="Helical" evidence="1">
    <location>
        <begin position="31"/>
        <end position="49"/>
    </location>
</feature>
<dbReference type="GO" id="GO:0005789">
    <property type="term" value="C:endoplasmic reticulum membrane"/>
    <property type="evidence" value="ECO:0007669"/>
    <property type="project" value="TreeGrafter"/>
</dbReference>
<accession>A0A9P4NTK5</accession>
<sequence length="438" mass="48652">MWLLRLISSAVFLFLIVFTIPLTFDVGGRDCGLAFSLSLSAYYFLFSVLKLATPEASRFRYAFVQFVKYTQWATILTLMIWSLNKFSVDSDNADGGWVERTFHYKRARDSTVQSWLFGRYGLVPTTAIGGWDKLLRYSTPVFQILEGFCSLLVIQAGGQITKWLVNRERGDTWMISLLGVSAGIISSAIYFLWRITTFPDIGTVDAFLIGATITCAVILGSWGIGSGRGNPVESSLLFAYVTLCIYQIFTDYMPTTPPTTPAVQPDYPPLPPIIMATYSTLLSYLSSMPTALHASYNFFIAAVMTITPSVIVSLVYRVFVMYAAARIIPAVRDSGARALSQEPSLEDSDEAGQILGLLSWFSPSILIAVYTSLLMQHFSTANGTGTIPGDWWNSRGGDAGGNLWRWINLAATMTFYAVELYLGREDDDARLTTHWKID</sequence>
<keyword evidence="1" id="KW-1133">Transmembrane helix</keyword>
<evidence type="ECO:0000313" key="2">
    <source>
        <dbReference type="EMBL" id="KAF2431935.1"/>
    </source>
</evidence>
<dbReference type="OrthoDB" id="5577218at2759"/>
<dbReference type="EMBL" id="MU007029">
    <property type="protein sequence ID" value="KAF2431935.1"/>
    <property type="molecule type" value="Genomic_DNA"/>
</dbReference>
<reference evidence="2" key="1">
    <citation type="journal article" date="2020" name="Stud. Mycol.">
        <title>101 Dothideomycetes genomes: a test case for predicting lifestyles and emergence of pathogens.</title>
        <authorList>
            <person name="Haridas S."/>
            <person name="Albert R."/>
            <person name="Binder M."/>
            <person name="Bloem J."/>
            <person name="Labutti K."/>
            <person name="Salamov A."/>
            <person name="Andreopoulos B."/>
            <person name="Baker S."/>
            <person name="Barry K."/>
            <person name="Bills G."/>
            <person name="Bluhm B."/>
            <person name="Cannon C."/>
            <person name="Castanera R."/>
            <person name="Culley D."/>
            <person name="Daum C."/>
            <person name="Ezra D."/>
            <person name="Gonzalez J."/>
            <person name="Henrissat B."/>
            <person name="Kuo A."/>
            <person name="Liang C."/>
            <person name="Lipzen A."/>
            <person name="Lutzoni F."/>
            <person name="Magnuson J."/>
            <person name="Mondo S."/>
            <person name="Nolan M."/>
            <person name="Ohm R."/>
            <person name="Pangilinan J."/>
            <person name="Park H.-J."/>
            <person name="Ramirez L."/>
            <person name="Alfaro M."/>
            <person name="Sun H."/>
            <person name="Tritt A."/>
            <person name="Yoshinaga Y."/>
            <person name="Zwiers L.-H."/>
            <person name="Turgeon B."/>
            <person name="Goodwin S."/>
            <person name="Spatafora J."/>
            <person name="Crous P."/>
            <person name="Grigoriev I."/>
        </authorList>
    </citation>
    <scope>NUCLEOTIDE SEQUENCE</scope>
    <source>
        <strain evidence="2">CBS 130266</strain>
    </source>
</reference>
<gene>
    <name evidence="2" type="ORF">EJ08DRAFT_669759</name>
</gene>
<feature type="transmembrane region" description="Helical" evidence="1">
    <location>
        <begin position="6"/>
        <end position="24"/>
    </location>
</feature>